<dbReference type="Pfam" id="PF00400">
    <property type="entry name" value="WD40"/>
    <property type="match status" value="2"/>
</dbReference>
<dbReference type="EMBL" id="JAKKZF010000188">
    <property type="protein sequence ID" value="MCG0067998.1"/>
    <property type="molecule type" value="Genomic_DNA"/>
</dbReference>
<dbReference type="PANTHER" id="PTHR19879:SF9">
    <property type="entry name" value="TRANSCRIPTION INITIATION FACTOR TFIID SUBUNIT 5"/>
    <property type="match status" value="1"/>
</dbReference>
<feature type="non-terminal residue" evidence="2">
    <location>
        <position position="1"/>
    </location>
</feature>
<keyword evidence="1" id="KW-0853">WD repeat</keyword>
<dbReference type="RefSeq" id="WP_237482365.1">
    <property type="nucleotide sequence ID" value="NZ_JAKKZF010000188.1"/>
</dbReference>
<dbReference type="InterPro" id="IPR001680">
    <property type="entry name" value="WD40_rpt"/>
</dbReference>
<dbReference type="InterPro" id="IPR011044">
    <property type="entry name" value="Quino_amine_DH_bsu"/>
</dbReference>
<dbReference type="InterPro" id="IPR015943">
    <property type="entry name" value="WD40/YVTN_repeat-like_dom_sf"/>
</dbReference>
<dbReference type="Gene3D" id="2.130.10.10">
    <property type="entry name" value="YVTN repeat-like/Quinoprotein amine dehydrogenase"/>
    <property type="match status" value="1"/>
</dbReference>
<protein>
    <submittedName>
        <fullName evidence="2">WD40 repeat domain-containing protein</fullName>
    </submittedName>
</protein>
<dbReference type="PROSITE" id="PS50082">
    <property type="entry name" value="WD_REPEATS_2"/>
    <property type="match status" value="1"/>
</dbReference>
<dbReference type="SUPFAM" id="SSF50969">
    <property type="entry name" value="YVTN repeat-like/Quinoprotein amine dehydrogenase"/>
    <property type="match status" value="1"/>
</dbReference>
<organism evidence="2 3">
    <name type="scientific">Streptomyces tricolor</name>
    <dbReference type="NCBI Taxonomy" id="68277"/>
    <lineage>
        <taxon>Bacteria</taxon>
        <taxon>Bacillati</taxon>
        <taxon>Actinomycetota</taxon>
        <taxon>Actinomycetes</taxon>
        <taxon>Kitasatosporales</taxon>
        <taxon>Streptomycetaceae</taxon>
        <taxon>Streptomyces</taxon>
        <taxon>Streptomyces violaceoruber group</taxon>
    </lineage>
</organism>
<comment type="caution">
    <text evidence="2">The sequence shown here is derived from an EMBL/GenBank/DDBJ whole genome shotgun (WGS) entry which is preliminary data.</text>
</comment>
<dbReference type="Proteomes" id="UP001299012">
    <property type="component" value="Unassembled WGS sequence"/>
</dbReference>
<accession>A0ABS9JR27</accession>
<sequence length="266" mass="27959">VRTRPRRGRGRSGRAVGGGWAVNGLALDAHARSLVVYRATDPVSAEVWDLRRSKRVRSVRSRESTGGTSFDSLGVKPALSSDGDRLATPEGVVGDLGAGGRLEHRLLADDMNTAVAFSPDGRYFAAGDLMGRVTLWDGTLRRRLGVLDGQASDSEADLVGTVSALAFSRDGGTLAVGGDAGTVQLWDVASSRLLGSTLPASGDQSLALAFGQDEDTLYAAGVNVPVTRYDLSPEHLSATVCRRTGSGLSPADWRTYIPGIPYRGTC</sequence>
<keyword evidence="3" id="KW-1185">Reference proteome</keyword>
<evidence type="ECO:0000313" key="2">
    <source>
        <dbReference type="EMBL" id="MCG0067998.1"/>
    </source>
</evidence>
<name>A0ABS9JR27_9ACTN</name>
<evidence type="ECO:0000256" key="1">
    <source>
        <dbReference type="PROSITE-ProRule" id="PRU00221"/>
    </source>
</evidence>
<proteinExistence type="predicted"/>
<dbReference type="PANTHER" id="PTHR19879">
    <property type="entry name" value="TRANSCRIPTION INITIATION FACTOR TFIID"/>
    <property type="match status" value="1"/>
</dbReference>
<feature type="repeat" description="WD" evidence="1">
    <location>
        <begin position="162"/>
        <end position="196"/>
    </location>
</feature>
<reference evidence="2 3" key="1">
    <citation type="submission" date="2022-01" db="EMBL/GenBank/DDBJ databases">
        <title>Draft Genome Sequences of Seven Type Strains of the Genus Streptomyces.</title>
        <authorList>
            <person name="Aziz S."/>
            <person name="Coretto E."/>
            <person name="Chronakova A."/>
            <person name="Sproer C."/>
            <person name="Huber K."/>
            <person name="Nouioui I."/>
            <person name="Gross H."/>
        </authorList>
    </citation>
    <scope>NUCLEOTIDE SEQUENCE [LARGE SCALE GENOMIC DNA]</scope>
    <source>
        <strain evidence="2 3">DSM 41685</strain>
    </source>
</reference>
<dbReference type="SMART" id="SM00320">
    <property type="entry name" value="WD40"/>
    <property type="match status" value="2"/>
</dbReference>
<gene>
    <name evidence="2" type="ORF">L0F81_32835</name>
</gene>
<evidence type="ECO:0000313" key="3">
    <source>
        <dbReference type="Proteomes" id="UP001299012"/>
    </source>
</evidence>